<evidence type="ECO:0000313" key="4">
    <source>
        <dbReference type="EMBL" id="PUA33328.1"/>
    </source>
</evidence>
<dbReference type="EMBL" id="NBVN01000002">
    <property type="protein sequence ID" value="PUA33328.1"/>
    <property type="molecule type" value="Genomic_DNA"/>
</dbReference>
<dbReference type="InterPro" id="IPR050114">
    <property type="entry name" value="UPF0173_UPF0282_UlaG_hydrolase"/>
</dbReference>
<dbReference type="PANTHER" id="PTHR43546">
    <property type="entry name" value="UPF0173 METAL-DEPENDENT HYDROLASE MJ1163-RELATED"/>
    <property type="match status" value="1"/>
</dbReference>
<dbReference type="SMART" id="SM00849">
    <property type="entry name" value="Lactamase_B"/>
    <property type="match status" value="1"/>
</dbReference>
<dbReference type="NCBIfam" id="NF001911">
    <property type="entry name" value="PRK00685.1"/>
    <property type="match status" value="1"/>
</dbReference>
<evidence type="ECO:0000313" key="5">
    <source>
        <dbReference type="Proteomes" id="UP000244093"/>
    </source>
</evidence>
<dbReference type="InterPro" id="IPR036866">
    <property type="entry name" value="RibonucZ/Hydroxyglut_hydro"/>
</dbReference>
<dbReference type="SUPFAM" id="SSF56281">
    <property type="entry name" value="Metallo-hydrolase/oxidoreductase"/>
    <property type="match status" value="1"/>
</dbReference>
<evidence type="ECO:0000259" key="3">
    <source>
        <dbReference type="SMART" id="SM00849"/>
    </source>
</evidence>
<accession>A0A2R7Y722</accession>
<protein>
    <recommendedName>
        <fullName evidence="2">UPF0173 metal-dependent hydrolase B7O98_02550</fullName>
    </recommendedName>
</protein>
<feature type="domain" description="Metallo-beta-lactamase" evidence="3">
    <location>
        <begin position="8"/>
        <end position="188"/>
    </location>
</feature>
<sequence length="228" mass="25036">MIKVKWFGHAAFQVSIDSKTFYVDPWISNPLSPVKGLPEAEPDYIIVTHDHGDHLGEAIEMLKKFSKAKLIGIYELASYVAEVLQDQTRVIGANIGGPIDLGEGYKAILTPAFHSSGRGAPTGVVFGKPGKFVYHAGDTGLHYEMKLIGDLYKPTVALLPIGGHFTMGPEEAAYATSLIRPKYVIPMHYGTFPVIKGTPEEFKEHLRKLNVEVNVIVLKAGEEYVITD</sequence>
<dbReference type="InterPro" id="IPR001279">
    <property type="entry name" value="Metallo-B-lactamas"/>
</dbReference>
<comment type="caution">
    <text evidence="4">The sequence shown here is derived from an EMBL/GenBank/DDBJ whole genome shotgun (WGS) entry which is preliminary data.</text>
</comment>
<comment type="similarity">
    <text evidence="2">Belongs to the UPF0173 family.</text>
</comment>
<gene>
    <name evidence="4" type="ORF">B7O98_02550</name>
</gene>
<dbReference type="Pfam" id="PF12706">
    <property type="entry name" value="Lactamase_B_2"/>
    <property type="match status" value="1"/>
</dbReference>
<organism evidence="4 5">
    <name type="scientific">Zestosphaera tikiterensis</name>
    <dbReference type="NCBI Taxonomy" id="1973259"/>
    <lineage>
        <taxon>Archaea</taxon>
        <taxon>Thermoproteota</taxon>
        <taxon>Thermoprotei</taxon>
        <taxon>Desulfurococcales</taxon>
        <taxon>Desulfurococcaceae</taxon>
        <taxon>Zestosphaera</taxon>
    </lineage>
</organism>
<dbReference type="PANTHER" id="PTHR43546:SF3">
    <property type="entry name" value="UPF0173 METAL-DEPENDENT HYDROLASE MJ1163"/>
    <property type="match status" value="1"/>
</dbReference>
<dbReference type="InterPro" id="IPR022877">
    <property type="entry name" value="UPF0173"/>
</dbReference>
<evidence type="ECO:0000256" key="1">
    <source>
        <dbReference type="ARBA" id="ARBA00022801"/>
    </source>
</evidence>
<proteinExistence type="inferred from homology"/>
<dbReference type="Proteomes" id="UP000244093">
    <property type="component" value="Unassembled WGS sequence"/>
</dbReference>
<name>A0A2R7Y722_9CREN</name>
<dbReference type="GO" id="GO:0016787">
    <property type="term" value="F:hydrolase activity"/>
    <property type="evidence" value="ECO:0007669"/>
    <property type="project" value="UniProtKB-UniRule"/>
</dbReference>
<dbReference type="HAMAP" id="MF_00457">
    <property type="entry name" value="UPF0173"/>
    <property type="match status" value="1"/>
</dbReference>
<evidence type="ECO:0000256" key="2">
    <source>
        <dbReference type="HAMAP-Rule" id="MF_00457"/>
    </source>
</evidence>
<reference evidence="4 5" key="1">
    <citation type="journal article" date="2018" name="Syst. Appl. Microbiol.">
        <title>A new symbiotic nanoarchaeote (Candidatus Nanoclepta minutus) and its host (Zestosphaera tikiterensis gen. nov., sp. nov.) from a New Zealand hot spring.</title>
        <authorList>
            <person name="St John E."/>
            <person name="Liu Y."/>
            <person name="Podar M."/>
            <person name="Stott M.B."/>
            <person name="Meneghin J."/>
            <person name="Chen Z."/>
            <person name="Lagutin K."/>
            <person name="Mitchell K."/>
            <person name="Reysenbach A.L."/>
        </authorList>
    </citation>
    <scope>NUCLEOTIDE SEQUENCE [LARGE SCALE GENOMIC DNA]</scope>
    <source>
        <strain evidence="4">NZ3</strain>
    </source>
</reference>
<dbReference type="AlphaFoldDB" id="A0A2R7Y722"/>
<dbReference type="Gene3D" id="3.60.15.10">
    <property type="entry name" value="Ribonuclease Z/Hydroxyacylglutathione hydrolase-like"/>
    <property type="match status" value="1"/>
</dbReference>
<keyword evidence="1 2" id="KW-0378">Hydrolase</keyword>